<comment type="catalytic activity">
    <reaction evidence="1 11">
        <text>Release of an N-terminal dipeptide from a peptide comprising four or more residues, with broad specificity. Also acts on dipeptidyl 2-naphthylamides.</text>
        <dbReference type="EC" id="3.4.14.4"/>
    </reaction>
</comment>
<feature type="binding site" evidence="13">
    <location>
        <position position="492"/>
    </location>
    <ligand>
        <name>Zn(2+)</name>
        <dbReference type="ChEBI" id="CHEBI:29105"/>
        <note>catalytic</note>
    </ligand>
</feature>
<evidence type="ECO:0000256" key="6">
    <source>
        <dbReference type="ARBA" id="ARBA00022670"/>
    </source>
</evidence>
<evidence type="ECO:0000313" key="15">
    <source>
        <dbReference type="Proteomes" id="UP000324748"/>
    </source>
</evidence>
<evidence type="ECO:0000256" key="1">
    <source>
        <dbReference type="ARBA" id="ARBA00001336"/>
    </source>
</evidence>
<keyword evidence="8 11" id="KW-0378">Hydrolase</keyword>
<evidence type="ECO:0000256" key="11">
    <source>
        <dbReference type="PIRNR" id="PIRNR007828"/>
    </source>
</evidence>
<dbReference type="Gene3D" id="3.30.540.30">
    <property type="match status" value="3"/>
</dbReference>
<evidence type="ECO:0000256" key="12">
    <source>
        <dbReference type="PIRSR" id="PIRSR007828-1"/>
    </source>
</evidence>
<keyword evidence="5 11" id="KW-0963">Cytoplasm</keyword>
<reference evidence="14 15" key="1">
    <citation type="submission" date="2019-05" db="EMBL/GenBank/DDBJ databases">
        <title>Emergence of the Ug99 lineage of the wheat stem rust pathogen through somatic hybridization.</title>
        <authorList>
            <person name="Li F."/>
            <person name="Upadhyaya N.M."/>
            <person name="Sperschneider J."/>
            <person name="Matny O."/>
            <person name="Nguyen-Phuc H."/>
            <person name="Mago R."/>
            <person name="Raley C."/>
            <person name="Miller M.E."/>
            <person name="Silverstein K.A.T."/>
            <person name="Henningsen E."/>
            <person name="Hirsch C.D."/>
            <person name="Visser B."/>
            <person name="Pretorius Z.A."/>
            <person name="Steffenson B.J."/>
            <person name="Schwessinger B."/>
            <person name="Dodds P.N."/>
            <person name="Figueroa M."/>
        </authorList>
    </citation>
    <scope>NUCLEOTIDE SEQUENCE [LARGE SCALE GENOMIC DNA]</scope>
    <source>
        <strain evidence="14">21-0</strain>
    </source>
</reference>
<feature type="binding site" evidence="13">
    <location>
        <position position="545"/>
    </location>
    <ligand>
        <name>Zn(2+)</name>
        <dbReference type="ChEBI" id="CHEBI:29105"/>
        <note>catalytic</note>
    </ligand>
</feature>
<dbReference type="Pfam" id="PF03571">
    <property type="entry name" value="Peptidase_M49"/>
    <property type="match status" value="1"/>
</dbReference>
<keyword evidence="7 11" id="KW-0479">Metal-binding</keyword>
<gene>
    <name evidence="14" type="ORF">PGT21_012279</name>
</gene>
<dbReference type="InterPro" id="IPR005317">
    <property type="entry name" value="Dipeptidyl-peptase3"/>
</dbReference>
<feature type="active site" evidence="12">
    <location>
        <position position="488"/>
    </location>
</feature>
<dbReference type="GO" id="GO:0008235">
    <property type="term" value="F:metalloexopeptidase activity"/>
    <property type="evidence" value="ECO:0007669"/>
    <property type="project" value="InterPro"/>
</dbReference>
<proteinExistence type="inferred from homology"/>
<evidence type="ECO:0000256" key="9">
    <source>
        <dbReference type="ARBA" id="ARBA00022833"/>
    </source>
</evidence>
<organism evidence="14 15">
    <name type="scientific">Puccinia graminis f. sp. tritici</name>
    <dbReference type="NCBI Taxonomy" id="56615"/>
    <lineage>
        <taxon>Eukaryota</taxon>
        <taxon>Fungi</taxon>
        <taxon>Dikarya</taxon>
        <taxon>Basidiomycota</taxon>
        <taxon>Pucciniomycotina</taxon>
        <taxon>Pucciniomycetes</taxon>
        <taxon>Pucciniales</taxon>
        <taxon>Pucciniaceae</taxon>
        <taxon>Puccinia</taxon>
    </lineage>
</organism>
<evidence type="ECO:0000256" key="3">
    <source>
        <dbReference type="ARBA" id="ARBA00010200"/>
    </source>
</evidence>
<dbReference type="GO" id="GO:0004177">
    <property type="term" value="F:aminopeptidase activity"/>
    <property type="evidence" value="ECO:0007669"/>
    <property type="project" value="UniProtKB-KW"/>
</dbReference>
<dbReference type="GO" id="GO:0046872">
    <property type="term" value="F:metal ion binding"/>
    <property type="evidence" value="ECO:0007669"/>
    <property type="project" value="UniProtKB-KW"/>
</dbReference>
<name>A0A5B0MIT1_PUCGR</name>
<sequence length="756" mass="85811">MKNQLLIRLTKPLSQHSIRFSTRLRVTRMAYSTPTQIQIQKKIDRHQADLNPPICSLNVSASFSRLSREERLYAHWMSRASWHGARIIMNQWTPKSEQLYDFILTLFGSHSDPTQPACFESLRENAQLNTEEWEQALDYSAQLLSNLTNYKSFGATKFIPRCPASTFEALIKASERSTQTNLLWQSVKHEIYSLEPEGILDIGKPSAGHLSNYYPDSPDISDQEINQVQALCDAHQLSTLNTRLVKHSSTEFSLLIASVNSTLSSELFPRSPLRSTSEPSLTVHLKPTDFSGPLTRVCEALQEAAKYCGSGLRSEMIAEYVRCFREGDMEAHKRASIKWVQDLSPVVESYLGHIESYVDPFAQRAEWEGFTAIVNKELSQKFELLVHNAQHLVRSLPWGPSFEVDVFRKPDFTALEILSFATGGIPAGINIPNYFDVRESTGFKNVSLVNILSAKAANEEITFIHPSEREMYAKWDAKTFDLQVANHELLGHGSGKQLTENKDGTFNFDRKTTINPLTGKPVESWYKPGETYGSKFGTVASSMEECRAEAVALYLCSNREILKIFGYEEKEDIETIQYMTFLLMARAGVRALEWYDPQTKKHGQAHMQARLGITKWMIEHGLASLEQVRNPETRELQDAYIRVDKQKVLEHGKEIVGKLLVEIQIRKSIADAKGAEKFYTELTTPPDQLWETELRDLVIKKKQPRKIFVQPNTTIIHPSSSSSSSDGQNPDHLDVKLLDYPLTNLGVIESFLNRNI</sequence>
<evidence type="ECO:0000256" key="4">
    <source>
        <dbReference type="ARBA" id="ARBA00022438"/>
    </source>
</evidence>
<dbReference type="GO" id="GO:0008239">
    <property type="term" value="F:dipeptidyl-peptidase activity"/>
    <property type="evidence" value="ECO:0007669"/>
    <property type="project" value="UniProtKB-UniRule"/>
</dbReference>
<comment type="cofactor">
    <cofactor evidence="11 13">
        <name>Zn(2+)</name>
        <dbReference type="ChEBI" id="CHEBI:29105"/>
    </cofactor>
    <text evidence="11 13">Binds 1 zinc ion per subunit.</text>
</comment>
<keyword evidence="4 11" id="KW-0031">Aminopeptidase</keyword>
<dbReference type="OrthoDB" id="4694525at2759"/>
<keyword evidence="10 11" id="KW-0482">Metalloprotease</keyword>
<accession>A0A5B0MIT1</accession>
<protein>
    <recommendedName>
        <fullName evidence="11">Dipeptidyl peptidase 3</fullName>
        <ecNumber evidence="11">3.4.14.4</ecNumber>
    </recommendedName>
    <alternativeName>
        <fullName evidence="11">Dipeptidyl aminopeptidase III</fullName>
    </alternativeName>
    <alternativeName>
        <fullName evidence="11">Dipeptidyl peptidase III</fullName>
    </alternativeName>
</protein>
<dbReference type="EMBL" id="VSWC01000145">
    <property type="protein sequence ID" value="KAA1076581.1"/>
    <property type="molecule type" value="Genomic_DNA"/>
</dbReference>
<dbReference type="EC" id="3.4.14.4" evidence="11"/>
<evidence type="ECO:0000256" key="13">
    <source>
        <dbReference type="PIRSR" id="PIRSR007828-2"/>
    </source>
</evidence>
<dbReference type="InterPro" id="IPR039461">
    <property type="entry name" value="Peptidase_M49"/>
</dbReference>
<comment type="similarity">
    <text evidence="3 11">Belongs to the peptidase M49 family.</text>
</comment>
<feature type="binding site" evidence="13">
    <location>
        <position position="487"/>
    </location>
    <ligand>
        <name>Zn(2+)</name>
        <dbReference type="ChEBI" id="CHEBI:29105"/>
        <note>catalytic</note>
    </ligand>
</feature>
<dbReference type="PIRSF" id="PIRSF007828">
    <property type="entry name" value="Dipeptidyl-peptidase_III"/>
    <property type="match status" value="1"/>
</dbReference>
<dbReference type="GO" id="GO:0006508">
    <property type="term" value="P:proteolysis"/>
    <property type="evidence" value="ECO:0007669"/>
    <property type="project" value="UniProtKB-KW"/>
</dbReference>
<keyword evidence="6 11" id="KW-0645">Protease</keyword>
<comment type="subcellular location">
    <subcellularLocation>
        <location evidence="2">Cytoplasm</location>
    </subcellularLocation>
</comment>
<evidence type="ECO:0000256" key="8">
    <source>
        <dbReference type="ARBA" id="ARBA00022801"/>
    </source>
</evidence>
<dbReference type="PANTHER" id="PTHR23422">
    <property type="entry name" value="DIPEPTIDYL PEPTIDASE III-RELATED"/>
    <property type="match status" value="1"/>
</dbReference>
<evidence type="ECO:0000313" key="14">
    <source>
        <dbReference type="EMBL" id="KAA1076581.1"/>
    </source>
</evidence>
<dbReference type="Proteomes" id="UP000324748">
    <property type="component" value="Unassembled WGS sequence"/>
</dbReference>
<keyword evidence="9 11" id="KW-0862">Zinc</keyword>
<dbReference type="FunFam" id="3.30.540.30:FF:000001">
    <property type="entry name" value="Dipeptidyl peptidase 3"/>
    <property type="match status" value="1"/>
</dbReference>
<dbReference type="PANTHER" id="PTHR23422:SF11">
    <property type="entry name" value="DIPEPTIDYL PEPTIDASE 3"/>
    <property type="match status" value="1"/>
</dbReference>
<dbReference type="AlphaFoldDB" id="A0A5B0MIT1"/>
<evidence type="ECO:0000256" key="7">
    <source>
        <dbReference type="ARBA" id="ARBA00022723"/>
    </source>
</evidence>
<evidence type="ECO:0000256" key="5">
    <source>
        <dbReference type="ARBA" id="ARBA00022490"/>
    </source>
</evidence>
<comment type="caution">
    <text evidence="14">The sequence shown here is derived from an EMBL/GenBank/DDBJ whole genome shotgun (WGS) entry which is preliminary data.</text>
</comment>
<keyword evidence="15" id="KW-1185">Reference proteome</keyword>
<evidence type="ECO:0000256" key="2">
    <source>
        <dbReference type="ARBA" id="ARBA00004496"/>
    </source>
</evidence>
<evidence type="ECO:0000256" key="10">
    <source>
        <dbReference type="ARBA" id="ARBA00023049"/>
    </source>
</evidence>
<dbReference type="GO" id="GO:0005737">
    <property type="term" value="C:cytoplasm"/>
    <property type="evidence" value="ECO:0007669"/>
    <property type="project" value="UniProtKB-SubCell"/>
</dbReference>